<dbReference type="GO" id="GO:0008237">
    <property type="term" value="F:metallopeptidase activity"/>
    <property type="evidence" value="ECO:0007669"/>
    <property type="project" value="InterPro"/>
</dbReference>
<dbReference type="AlphaFoldDB" id="A0A917FQN1"/>
<dbReference type="Gene3D" id="2.120.10.30">
    <property type="entry name" value="TolB, C-terminal domain"/>
    <property type="match status" value="1"/>
</dbReference>
<dbReference type="InterPro" id="IPR028974">
    <property type="entry name" value="TSP_type-3_rpt"/>
</dbReference>
<dbReference type="InterPro" id="IPR024079">
    <property type="entry name" value="MetalloPept_cat_dom_sf"/>
</dbReference>
<evidence type="ECO:0008006" key="4">
    <source>
        <dbReference type="Google" id="ProtNLM"/>
    </source>
</evidence>
<feature type="compositionally biased region" description="Acidic residues" evidence="1">
    <location>
        <begin position="505"/>
        <end position="528"/>
    </location>
</feature>
<sequence>MRLLTFFLVSLFFGAHLWAQEMPRAYADFNRDDVIPISLSTLKSGHLSLSLEGQTLQLPVNTTKSGANTQRIQKTFQFGEINATIGGGGIFGQLRLNDTRYILTTESHGMWAVKMPQNADYNSCGTENHTPNNQSLNAKTLNNSLQHKSTGTVIDVLVVYDQAIANRYPGELLEARVQQYIHVANQSYANSQLDLSLRLVGLKQTGYNANNANQTLLTHLQKTLAGTASYQGLTDIPAWRANSGADLVVFLRTHDILTRGNCGIAYFPVGDGQQFNASYGINIMADGSSSWSICTDQLMVHEIGHNLGAGHHNAAPQYRFLPDAAGFAKLGQYGTIMGSFGTGDPNRFLELNYFSNPNVQCGGDACGIIGQRNNAHVISQLQGPVSSYFPTQSSAPYPVTLSPSEEDSDGDGILDRNDEFPFDITETTDTDGDGVGNNRDSFPSDGSEWSDFDGDGVGDNNDFDIDGDGFPNHADVFPKNPDEHQDNDGDGVGNNRDIFSNDPTETTDTDGDGVGDNSDLDSDDDEYPDVNPDKEDILVISVNNNRILRFDAETGRSKGIEVLPQDGHLTFQSDMVYDHHAHRLIYTTESRVKSLSVRNRSLASTTLIEPYANDKTQLNSGFPSALAYLPNHQLRVAKTRTTDNQQSQHDYMAEFSVPLAGQAVSMQPRYIPTDEETLTDFALHNNTLFALGTNIKLYSGNLNSPQLIPLGPTSPYWLKDSYALLVTDSGNILNTKNGQIFKTDGHSGTFIELFTSTTTLGYKNLRGISQTRDGRIIVADSEKNALIQFNAEGEFLGELVSGQGLDGPHRVITVPALKDRLYQNPDRVISPNAGNWFNPASSGRGFTIFVFNKRLQVLWFTYDQDGLPIWYFSADILDEFHYQSGLLKTTQISDSEVEFELVGNIEVNFHNEREASINWQLHDQSGSEDIEWQQFSYEPEQENYTGMWTREDAPGWGVAIATIGEKSVITPYLYDGAGEPRWLSSDIAFGTGPLHFNLGFFTSQSLCPGCGGTPGVEFEKVGEMSFDFNQNTWHSVISWPAPLSGDWPITDTHMVRISDIPLRPR</sequence>
<dbReference type="SUPFAM" id="SSF101898">
    <property type="entry name" value="NHL repeat"/>
    <property type="match status" value="1"/>
</dbReference>
<dbReference type="SUPFAM" id="SSF55486">
    <property type="entry name" value="Metalloproteases ('zincins'), catalytic domain"/>
    <property type="match status" value="1"/>
</dbReference>
<dbReference type="RefSeq" id="WP_188365136.1">
    <property type="nucleotide sequence ID" value="NZ_BAABJF010000002.1"/>
</dbReference>
<dbReference type="GO" id="GO:0005509">
    <property type="term" value="F:calcium ion binding"/>
    <property type="evidence" value="ECO:0007669"/>
    <property type="project" value="InterPro"/>
</dbReference>
<dbReference type="PANTHER" id="PTHR10199">
    <property type="entry name" value="THROMBOSPONDIN"/>
    <property type="match status" value="1"/>
</dbReference>
<name>A0A917FQN1_9GAMM</name>
<dbReference type="EMBL" id="BMEO01000005">
    <property type="protein sequence ID" value="GGF95016.1"/>
    <property type="molecule type" value="Genomic_DNA"/>
</dbReference>
<gene>
    <name evidence="2" type="ORF">GCM10011365_15430</name>
</gene>
<reference evidence="2" key="1">
    <citation type="journal article" date="2014" name="Int. J. Syst. Evol. Microbiol.">
        <title>Complete genome sequence of Corynebacterium casei LMG S-19264T (=DSM 44701T), isolated from a smear-ripened cheese.</title>
        <authorList>
            <consortium name="US DOE Joint Genome Institute (JGI-PGF)"/>
            <person name="Walter F."/>
            <person name="Albersmeier A."/>
            <person name="Kalinowski J."/>
            <person name="Ruckert C."/>
        </authorList>
    </citation>
    <scope>NUCLEOTIDE SEQUENCE</scope>
    <source>
        <strain evidence="2">CGMCC 1.12181</strain>
    </source>
</reference>
<evidence type="ECO:0000313" key="2">
    <source>
        <dbReference type="EMBL" id="GGF95016.1"/>
    </source>
</evidence>
<dbReference type="SUPFAM" id="SSF103647">
    <property type="entry name" value="TSP type-3 repeat"/>
    <property type="match status" value="1"/>
</dbReference>
<feature type="compositionally biased region" description="Acidic residues" evidence="1">
    <location>
        <begin position="448"/>
        <end position="467"/>
    </location>
</feature>
<accession>A0A917FQN1</accession>
<evidence type="ECO:0000313" key="3">
    <source>
        <dbReference type="Proteomes" id="UP000605253"/>
    </source>
</evidence>
<organism evidence="2 3">
    <name type="scientific">Marinicella pacifica</name>
    <dbReference type="NCBI Taxonomy" id="1171543"/>
    <lineage>
        <taxon>Bacteria</taxon>
        <taxon>Pseudomonadati</taxon>
        <taxon>Pseudomonadota</taxon>
        <taxon>Gammaproteobacteria</taxon>
        <taxon>Lysobacterales</taxon>
        <taxon>Marinicellaceae</taxon>
        <taxon>Marinicella</taxon>
    </lineage>
</organism>
<protein>
    <recommendedName>
        <fullName evidence="4">Reprolysin-like metallo-peptidase family M12B</fullName>
    </recommendedName>
</protein>
<feature type="region of interest" description="Disordered" evidence="1">
    <location>
        <begin position="392"/>
        <end position="534"/>
    </location>
</feature>
<proteinExistence type="predicted"/>
<comment type="caution">
    <text evidence="2">The sequence shown here is derived from an EMBL/GenBank/DDBJ whole genome shotgun (WGS) entry which is preliminary data.</text>
</comment>
<dbReference type="InterPro" id="IPR011042">
    <property type="entry name" value="6-blade_b-propeller_TolB-like"/>
</dbReference>
<evidence type="ECO:0000256" key="1">
    <source>
        <dbReference type="SAM" id="MobiDB-lite"/>
    </source>
</evidence>
<dbReference type="Gene3D" id="4.10.1080.10">
    <property type="entry name" value="TSP type-3 repeat"/>
    <property type="match status" value="1"/>
</dbReference>
<keyword evidence="3" id="KW-1185">Reference proteome</keyword>
<dbReference type="Pfam" id="PF13688">
    <property type="entry name" value="Reprolysin_5"/>
    <property type="match status" value="1"/>
</dbReference>
<reference evidence="2" key="2">
    <citation type="submission" date="2020-09" db="EMBL/GenBank/DDBJ databases">
        <authorList>
            <person name="Sun Q."/>
            <person name="Zhou Y."/>
        </authorList>
    </citation>
    <scope>NUCLEOTIDE SEQUENCE</scope>
    <source>
        <strain evidence="2">CGMCC 1.12181</strain>
    </source>
</reference>
<dbReference type="Proteomes" id="UP000605253">
    <property type="component" value="Unassembled WGS sequence"/>
</dbReference>
<dbReference type="Gene3D" id="3.40.390.10">
    <property type="entry name" value="Collagenase (Catalytic Domain)"/>
    <property type="match status" value="1"/>
</dbReference>
<dbReference type="PANTHER" id="PTHR10199:SF119">
    <property type="entry name" value="RE20510P"/>
    <property type="match status" value="1"/>
</dbReference>